<evidence type="ECO:0000313" key="5">
    <source>
        <dbReference type="WormBase" id="H03G16.7"/>
    </source>
</evidence>
<feature type="region of interest" description="Disordered" evidence="2">
    <location>
        <begin position="85"/>
        <end position="149"/>
    </location>
</feature>
<proteinExistence type="predicted"/>
<accession>A0A4V0IMA6</accession>
<dbReference type="WormBase" id="H03G16.7">
    <property type="protein sequence ID" value="CE53214"/>
    <property type="gene ID" value="WBGene00304793"/>
</dbReference>
<dbReference type="Proteomes" id="UP000001940">
    <property type="component" value="Chromosome X"/>
</dbReference>
<feature type="compositionally biased region" description="Polar residues" evidence="2">
    <location>
        <begin position="119"/>
        <end position="128"/>
    </location>
</feature>
<dbReference type="PaxDb" id="6239-H03G16.5"/>
<organism evidence="3 4">
    <name type="scientific">Caenorhabditis elegans</name>
    <dbReference type="NCBI Taxonomy" id="6239"/>
    <lineage>
        <taxon>Eukaryota</taxon>
        <taxon>Metazoa</taxon>
        <taxon>Ecdysozoa</taxon>
        <taxon>Nematoda</taxon>
        <taxon>Chromadorea</taxon>
        <taxon>Rhabditida</taxon>
        <taxon>Rhabditina</taxon>
        <taxon>Rhabditomorpha</taxon>
        <taxon>Rhabditoidea</taxon>
        <taxon>Rhabditidae</taxon>
        <taxon>Peloderinae</taxon>
        <taxon>Caenorhabditis</taxon>
    </lineage>
</organism>
<feature type="compositionally biased region" description="Basic and acidic residues" evidence="2">
    <location>
        <begin position="136"/>
        <end position="149"/>
    </location>
</feature>
<keyword evidence="4" id="KW-1185">Reference proteome</keyword>
<gene>
    <name evidence="3" type="ORF">CELE_H03G16.7</name>
    <name evidence="3 5" type="ORF">H03G16.7</name>
</gene>
<evidence type="ECO:0000256" key="1">
    <source>
        <dbReference type="SAM" id="Coils"/>
    </source>
</evidence>
<dbReference type="InParanoid" id="A0A4V0IMA6"/>
<feature type="coiled-coil region" evidence="1">
    <location>
        <begin position="18"/>
        <end position="45"/>
    </location>
</feature>
<keyword evidence="1" id="KW-0175">Coiled coil</keyword>
<protein>
    <submittedName>
        <fullName evidence="3">Uncharacterized protein</fullName>
    </submittedName>
</protein>
<dbReference type="AGR" id="WB:WBGene00304793"/>
<name>A0A4V0IMA6_CAEEL</name>
<reference evidence="3 4" key="1">
    <citation type="journal article" date="1998" name="Science">
        <title>Genome sequence of the nematode C. elegans: a platform for investigating biology.</title>
        <authorList>
            <consortium name="The C. elegans sequencing consortium"/>
            <person name="Sulson J.E."/>
            <person name="Waterston R."/>
        </authorList>
    </citation>
    <scope>NUCLEOTIDE SEQUENCE [LARGE SCALE GENOMIC DNA]</scope>
    <source>
        <strain evidence="3 4">Bristol N2</strain>
    </source>
</reference>
<dbReference type="EMBL" id="BX284606">
    <property type="protein sequence ID" value="VTW47605.1"/>
    <property type="molecule type" value="Genomic_DNA"/>
</dbReference>
<evidence type="ECO:0000313" key="4">
    <source>
        <dbReference type="Proteomes" id="UP000001940"/>
    </source>
</evidence>
<dbReference type="AlphaFoldDB" id="A0A4V0IMA6"/>
<dbReference type="SMR" id="A0A4V0IMA6"/>
<evidence type="ECO:0000256" key="2">
    <source>
        <dbReference type="SAM" id="MobiDB-lite"/>
    </source>
</evidence>
<evidence type="ECO:0000313" key="3">
    <source>
        <dbReference type="EMBL" id="VTW47605.1"/>
    </source>
</evidence>
<sequence length="149" mass="16888">MDDTMNLLRLGTRVHLIIQNKEELIDKYKAMLENNQNHKNTLRETIQLYKNLIHRLLEIAAKDLETSQEQKGVINKAFEELESTKSFAQDNDLGNKSEESSSSDTQVVVTPKAAPIPNIGNSGMNSVRRSSRLNRKVIESSSEIKKAKH</sequence>